<dbReference type="Proteomes" id="UP000479710">
    <property type="component" value="Unassembled WGS sequence"/>
</dbReference>
<reference evidence="1 2" key="1">
    <citation type="submission" date="2019-11" db="EMBL/GenBank/DDBJ databases">
        <title>Whole genome sequence of Oryza granulata.</title>
        <authorList>
            <person name="Li W."/>
        </authorList>
    </citation>
    <scope>NUCLEOTIDE SEQUENCE [LARGE SCALE GENOMIC DNA]</scope>
    <source>
        <strain evidence="2">cv. Menghai</strain>
        <tissue evidence="1">Leaf</tissue>
    </source>
</reference>
<evidence type="ECO:0000313" key="1">
    <source>
        <dbReference type="EMBL" id="KAF0896702.1"/>
    </source>
</evidence>
<keyword evidence="2" id="KW-1185">Reference proteome</keyword>
<sequence length="72" mass="8054">MDEAGVVLLFREKAYLHPEKLDEVLSWLFGSAMHKSSCLLYLVSLTSCSQLLSSSMRSIASWASDGQRTMKL</sequence>
<gene>
    <name evidence="1" type="ORF">E2562_027047</name>
</gene>
<dbReference type="EMBL" id="SPHZ02000010">
    <property type="protein sequence ID" value="KAF0896702.1"/>
    <property type="molecule type" value="Genomic_DNA"/>
</dbReference>
<name>A0A6G1C915_9ORYZ</name>
<protein>
    <submittedName>
        <fullName evidence="1">Uncharacterized protein</fullName>
    </submittedName>
</protein>
<evidence type="ECO:0000313" key="2">
    <source>
        <dbReference type="Proteomes" id="UP000479710"/>
    </source>
</evidence>
<accession>A0A6G1C915</accession>
<dbReference type="OrthoDB" id="278338at2759"/>
<dbReference type="AlphaFoldDB" id="A0A6G1C915"/>
<organism evidence="1 2">
    <name type="scientific">Oryza meyeriana var. granulata</name>
    <dbReference type="NCBI Taxonomy" id="110450"/>
    <lineage>
        <taxon>Eukaryota</taxon>
        <taxon>Viridiplantae</taxon>
        <taxon>Streptophyta</taxon>
        <taxon>Embryophyta</taxon>
        <taxon>Tracheophyta</taxon>
        <taxon>Spermatophyta</taxon>
        <taxon>Magnoliopsida</taxon>
        <taxon>Liliopsida</taxon>
        <taxon>Poales</taxon>
        <taxon>Poaceae</taxon>
        <taxon>BOP clade</taxon>
        <taxon>Oryzoideae</taxon>
        <taxon>Oryzeae</taxon>
        <taxon>Oryzinae</taxon>
        <taxon>Oryza</taxon>
        <taxon>Oryza meyeriana</taxon>
    </lineage>
</organism>
<proteinExistence type="predicted"/>
<comment type="caution">
    <text evidence="1">The sequence shown here is derived from an EMBL/GenBank/DDBJ whole genome shotgun (WGS) entry which is preliminary data.</text>
</comment>